<evidence type="ECO:0000313" key="3">
    <source>
        <dbReference type="Proteomes" id="UP001049176"/>
    </source>
</evidence>
<feature type="region of interest" description="Disordered" evidence="1">
    <location>
        <begin position="1"/>
        <end position="32"/>
    </location>
</feature>
<dbReference type="OrthoDB" id="3270019at2759"/>
<keyword evidence="3" id="KW-1185">Reference proteome</keyword>
<organism evidence="2 3">
    <name type="scientific">Marasmius oreades</name>
    <name type="common">fairy-ring Marasmius</name>
    <dbReference type="NCBI Taxonomy" id="181124"/>
    <lineage>
        <taxon>Eukaryota</taxon>
        <taxon>Fungi</taxon>
        <taxon>Dikarya</taxon>
        <taxon>Basidiomycota</taxon>
        <taxon>Agaricomycotina</taxon>
        <taxon>Agaricomycetes</taxon>
        <taxon>Agaricomycetidae</taxon>
        <taxon>Agaricales</taxon>
        <taxon>Marasmiineae</taxon>
        <taxon>Marasmiaceae</taxon>
        <taxon>Marasmius</taxon>
    </lineage>
</organism>
<dbReference type="EMBL" id="CM032187">
    <property type="protein sequence ID" value="KAG7089315.1"/>
    <property type="molecule type" value="Genomic_DNA"/>
</dbReference>
<sequence>MHFRVKSDFQRDNGSKKRPKGWLEKLEPSNDEDPLADCEKALRAAAQSLVDYLQQLYEDSVKYCAIIYFDEVHTLFSPQNGQDKRTPYYALMHVLSMLHDKRIFFVFLSTNSSLQTFAPTGANYPSIRVQNNSKLIPPFFKLPFDTFSRNFTAQAMQAGKLTLSGVCELEQMAKFGRPLWFSYYQSLPEAEKEKMIDLAVKKLEGSGTRAHLAALDARVLIDFDPFHPQAYSMQTKLMKSNLRCIFNIPKEREYIHSRYPSEPVLSEAAGHTLNLNVSIVDTAPEILMQALTTGLLAKDERASGKGGLALRLVKCMLRMQRRHRILNAQKSR</sequence>
<comment type="caution">
    <text evidence="2">The sequence shown here is derived from an EMBL/GenBank/DDBJ whole genome shotgun (WGS) entry which is preliminary data.</text>
</comment>
<accession>A0A9P7UPR9</accession>
<dbReference type="Proteomes" id="UP001049176">
    <property type="component" value="Chromosome 7"/>
</dbReference>
<dbReference type="AlphaFoldDB" id="A0A9P7UPR9"/>
<dbReference type="PANTHER" id="PTHR33266:SF1">
    <property type="entry name" value="F-BOX DOMAIN-CONTAINING PROTEIN"/>
    <property type="match status" value="1"/>
</dbReference>
<dbReference type="RefSeq" id="XP_043005785.1">
    <property type="nucleotide sequence ID" value="XM_043156001.1"/>
</dbReference>
<dbReference type="KEGG" id="more:E1B28_011010"/>
<evidence type="ECO:0000256" key="1">
    <source>
        <dbReference type="SAM" id="MobiDB-lite"/>
    </source>
</evidence>
<reference evidence="2" key="1">
    <citation type="journal article" date="2021" name="Genome Biol. Evol.">
        <title>The assembled and annotated genome of the fairy-ring fungus Marasmius oreades.</title>
        <authorList>
            <person name="Hiltunen M."/>
            <person name="Ament-Velasquez S.L."/>
            <person name="Johannesson H."/>
        </authorList>
    </citation>
    <scope>NUCLEOTIDE SEQUENCE</scope>
    <source>
        <strain evidence="2">03SP1</strain>
    </source>
</reference>
<evidence type="ECO:0000313" key="2">
    <source>
        <dbReference type="EMBL" id="KAG7089315.1"/>
    </source>
</evidence>
<feature type="compositionally biased region" description="Basic and acidic residues" evidence="1">
    <location>
        <begin position="1"/>
        <end position="28"/>
    </location>
</feature>
<gene>
    <name evidence="2" type="ORF">E1B28_011010</name>
</gene>
<protein>
    <submittedName>
        <fullName evidence="2">Uncharacterized protein</fullName>
    </submittedName>
</protein>
<proteinExistence type="predicted"/>
<dbReference type="GeneID" id="66080085"/>
<name>A0A9P7UPR9_9AGAR</name>
<dbReference type="PANTHER" id="PTHR33266">
    <property type="entry name" value="CHROMOSOME 15, WHOLE GENOME SHOTGUN SEQUENCE"/>
    <property type="match status" value="1"/>
</dbReference>